<organism evidence="1 2">
    <name type="scientific">Syntrophobacter fumaroxidans (strain DSM 10017 / MPOB)</name>
    <dbReference type="NCBI Taxonomy" id="335543"/>
    <lineage>
        <taxon>Bacteria</taxon>
        <taxon>Pseudomonadati</taxon>
        <taxon>Thermodesulfobacteriota</taxon>
        <taxon>Syntrophobacteria</taxon>
        <taxon>Syntrophobacterales</taxon>
        <taxon>Syntrophobacteraceae</taxon>
        <taxon>Syntrophobacter</taxon>
    </lineage>
</organism>
<evidence type="ECO:0000313" key="1">
    <source>
        <dbReference type="EMBL" id="ABK16094.1"/>
    </source>
</evidence>
<protein>
    <submittedName>
        <fullName evidence="1">Uncharacterized protein</fullName>
    </submittedName>
</protein>
<dbReference type="EMBL" id="CP000478">
    <property type="protein sequence ID" value="ABK16094.1"/>
    <property type="molecule type" value="Genomic_DNA"/>
</dbReference>
<dbReference type="AlphaFoldDB" id="A0LF92"/>
<dbReference type="KEGG" id="sfu:Sfum_0394"/>
<dbReference type="HOGENOM" id="CLU_2276070_0_0_7"/>
<reference evidence="1 2" key="1">
    <citation type="submission" date="2006-10" db="EMBL/GenBank/DDBJ databases">
        <title>Complete sequence of Syntrophobacter fumaroxidans MPOB.</title>
        <authorList>
            <consortium name="US DOE Joint Genome Institute"/>
            <person name="Copeland A."/>
            <person name="Lucas S."/>
            <person name="Lapidus A."/>
            <person name="Barry K."/>
            <person name="Detter J.C."/>
            <person name="Glavina del Rio T."/>
            <person name="Hammon N."/>
            <person name="Israni S."/>
            <person name="Pitluck S."/>
            <person name="Goltsman E.G."/>
            <person name="Martinez M."/>
            <person name="Schmutz J."/>
            <person name="Larimer F."/>
            <person name="Land M."/>
            <person name="Hauser L."/>
            <person name="Kyrpides N."/>
            <person name="Kim E."/>
            <person name="Boone D.R."/>
            <person name="Brockman F."/>
            <person name="Culley D."/>
            <person name="Ferry J."/>
            <person name="Gunsalus R."/>
            <person name="McInerney M.J."/>
            <person name="Morrison M."/>
            <person name="Plugge C."/>
            <person name="Rohlin L."/>
            <person name="Scholten J."/>
            <person name="Sieber J."/>
            <person name="Stams A.J.M."/>
            <person name="Worm P."/>
            <person name="Henstra A.M."/>
            <person name="Richardson P."/>
        </authorList>
    </citation>
    <scope>NUCLEOTIDE SEQUENCE [LARGE SCALE GENOMIC DNA]</scope>
    <source>
        <strain evidence="2">DSM 10017 / MPOB</strain>
    </source>
</reference>
<evidence type="ECO:0000313" key="2">
    <source>
        <dbReference type="Proteomes" id="UP000001784"/>
    </source>
</evidence>
<gene>
    <name evidence="1" type="ordered locus">Sfum_0394</name>
</gene>
<dbReference type="InParanoid" id="A0LF92"/>
<keyword evidence="2" id="KW-1185">Reference proteome</keyword>
<dbReference type="Proteomes" id="UP000001784">
    <property type="component" value="Chromosome"/>
</dbReference>
<sequence>MSSFRAIVRTIFSISRTTASRNIATWHRTPVRKPGSRSLRLTAAGCSRPGRRRTAAPGHRPFAAIEERHADAFRSLPSNTMREGTVARVKERNMQMIFGGCL</sequence>
<proteinExistence type="predicted"/>
<name>A0LF92_SYNFM</name>
<accession>A0LF92</accession>